<feature type="region of interest" description="Disordered" evidence="1">
    <location>
        <begin position="575"/>
        <end position="602"/>
    </location>
</feature>
<name>A0A4Y5SPI7_9EURY</name>
<reference evidence="2 3" key="1">
    <citation type="submission" date="2019-06" db="EMBL/GenBank/DDBJ databases">
        <title>Thermococcus indicus sp. nov., a Fe(III)-reducing hyperthermophilic archaeon isolated from the Onnuri vent field of the Central Indian Ocean ridge.</title>
        <authorList>
            <person name="Lim J.K."/>
            <person name="Kim Y.J."/>
            <person name="Kwon K.K."/>
        </authorList>
    </citation>
    <scope>NUCLEOTIDE SEQUENCE [LARGE SCALE GENOMIC DNA]</scope>
    <source>
        <strain evidence="2 3">IOH1</strain>
    </source>
</reference>
<dbReference type="AlphaFoldDB" id="A0A4Y5SPI7"/>
<dbReference type="RefSeq" id="WP_139681344.1">
    <property type="nucleotide sequence ID" value="NZ_CP040846.1"/>
</dbReference>
<organism evidence="2 3">
    <name type="scientific">Thermococcus indicus</name>
    <dbReference type="NCBI Taxonomy" id="2586643"/>
    <lineage>
        <taxon>Archaea</taxon>
        <taxon>Methanobacteriati</taxon>
        <taxon>Methanobacteriota</taxon>
        <taxon>Thermococci</taxon>
        <taxon>Thermococcales</taxon>
        <taxon>Thermococcaceae</taxon>
        <taxon>Thermococcus</taxon>
    </lineage>
</organism>
<evidence type="ECO:0000256" key="1">
    <source>
        <dbReference type="SAM" id="MobiDB-lite"/>
    </source>
</evidence>
<dbReference type="KEGG" id="tic:FH039_10955"/>
<proteinExistence type="predicted"/>
<dbReference type="OrthoDB" id="98274at2157"/>
<evidence type="ECO:0000313" key="2">
    <source>
        <dbReference type="EMBL" id="QDA32021.1"/>
    </source>
</evidence>
<feature type="compositionally biased region" description="Polar residues" evidence="1">
    <location>
        <begin position="579"/>
        <end position="592"/>
    </location>
</feature>
<evidence type="ECO:0000313" key="3">
    <source>
        <dbReference type="Proteomes" id="UP000306007"/>
    </source>
</evidence>
<dbReference type="PANTHER" id="PTHR42754:SF1">
    <property type="entry name" value="LIPOPROTEIN"/>
    <property type="match status" value="1"/>
</dbReference>
<accession>A0A4Y5SPI7</accession>
<sequence>MRRKMYFLMAVFLAVLVAGAVSAEPQYWTVKVKGTPEDQWYISQTFEPTDMVINDGFVLVGTHDSGTKAKPWIVKLDENYNPEWGVLIGKLGGGTGGYVSVTEDEEGNVYALGKGFSNVKYSIPPMILTKFSQDGKVVWMSGYGNMAISPSLIRNVNGNLAVLGGIGLSYSHLRPGVMMLDRDGNVLWAKTYESESEIVTFTDNTGIAFAAPSKLAASYVGDGFVLGADFFKLGLAGLILVDLDGNVVASKGYKFDFGFDYAYAYPTGVVKVGDFYYALFAVSVSEYSSEEKTVLVKLDEKLDPIWAKLYYNDVFEVEPRGIVASGGRAVLLTSQGIVGVDENGNVEWTEGIVSSGYNSRRGWVSDGTLYIPTQGGFSGIDLTNRPNVDGREIMAKDAGVKATDVELEARDADIKEEKVEYQAIGVKVSSSVEVIYPKEVPKVGGHEYRVEEMITSSGGSGTLQDMDSEFETSCDYLDAKIKVNGSWREGIVVKCNFKTDYPGQVTVVGTVAEDSARGNLILPEDAEAVEDSYSSFKFTMTGSKNLTFALLGSYDKEWISTNVYFRAYAHYEEEKTRTETSSQKSPTSTETGGANKEKSDKGSGGICGPGVFALLALLPIIALRRRL</sequence>
<gene>
    <name evidence="2" type="ORF">FH039_10955</name>
</gene>
<dbReference type="EMBL" id="CP040846">
    <property type="protein sequence ID" value="QDA32021.1"/>
    <property type="molecule type" value="Genomic_DNA"/>
</dbReference>
<protein>
    <submittedName>
        <fullName evidence="2">CGP-CTERM sorting domain-containing protein</fullName>
    </submittedName>
</protein>
<dbReference type="Proteomes" id="UP000306007">
    <property type="component" value="Chromosome"/>
</dbReference>
<dbReference type="PANTHER" id="PTHR42754">
    <property type="entry name" value="ENDOGLUCANASE"/>
    <property type="match status" value="1"/>
</dbReference>
<dbReference type="GeneID" id="40475709"/>
<keyword evidence="3" id="KW-1185">Reference proteome</keyword>